<keyword evidence="1" id="KW-0378">Hydrolase</keyword>
<comment type="caution">
    <text evidence="1">The sequence shown here is derived from an EMBL/GenBank/DDBJ whole genome shotgun (WGS) entry which is preliminary data.</text>
</comment>
<dbReference type="EMBL" id="JAPPUY010000003">
    <property type="protein sequence ID" value="MCY4745705.1"/>
    <property type="molecule type" value="Genomic_DNA"/>
</dbReference>
<dbReference type="Proteomes" id="UP001076464">
    <property type="component" value="Unassembled WGS sequence"/>
</dbReference>
<reference evidence="1" key="1">
    <citation type="submission" date="2022-08" db="EMBL/GenBank/DDBJ databases">
        <title>Genome sequencing of Pelomonas sp. UHG3.</title>
        <authorList>
            <person name="So Y."/>
        </authorList>
    </citation>
    <scope>NUCLEOTIDE SEQUENCE</scope>
    <source>
        <strain evidence="1">UHG3</strain>
    </source>
</reference>
<evidence type="ECO:0000313" key="2">
    <source>
        <dbReference type="Proteomes" id="UP001076464"/>
    </source>
</evidence>
<sequence>MNDAALKTRLGDLAHIRAGHPFRGAVEAVPEGAVAVVQMKDILPGGGVDWSSAVRTELVGRKEPDWLSDGDLLFVSRGSRYFAVCVDPPPAPAVCGPHLFHLTVKARELLMPEFLAWVVGQGPVQRQLLQAASGSLQLSVTRQALEALEIPLPSLATQRVVTDLAAAVARERAVLTALIQNRELQLEALASALASGQPTNLT</sequence>
<proteinExistence type="predicted"/>
<name>A0ACC6CBA8_9BURK</name>
<organism evidence="1 2">
    <name type="scientific">Roseateles hydrophilus</name>
    <dbReference type="NCBI Taxonomy" id="2975054"/>
    <lineage>
        <taxon>Bacteria</taxon>
        <taxon>Pseudomonadati</taxon>
        <taxon>Pseudomonadota</taxon>
        <taxon>Betaproteobacteria</taxon>
        <taxon>Burkholderiales</taxon>
        <taxon>Sphaerotilaceae</taxon>
        <taxon>Roseateles</taxon>
    </lineage>
</organism>
<gene>
    <name evidence="1" type="ORF">NYO99_12045</name>
</gene>
<keyword evidence="1" id="KW-0540">Nuclease</keyword>
<keyword evidence="1" id="KW-0255">Endonuclease</keyword>
<protein>
    <submittedName>
        <fullName evidence="1">Restriction endonuclease subunit S</fullName>
    </submittedName>
</protein>
<evidence type="ECO:0000313" key="1">
    <source>
        <dbReference type="EMBL" id="MCY4745705.1"/>
    </source>
</evidence>
<keyword evidence="2" id="KW-1185">Reference proteome</keyword>
<accession>A0ACC6CBA8</accession>